<evidence type="ECO:0000256" key="5">
    <source>
        <dbReference type="ARBA" id="ARBA00030563"/>
    </source>
</evidence>
<keyword evidence="4" id="KW-0030">Aminoacyl-tRNA synthetase</keyword>
<dbReference type="InterPro" id="IPR006195">
    <property type="entry name" value="aa-tRNA-synth_II"/>
</dbReference>
<proteinExistence type="predicted"/>
<dbReference type="Proteomes" id="UP000327013">
    <property type="component" value="Unassembled WGS sequence"/>
</dbReference>
<accession>A0A5N6KQV8</accession>
<gene>
    <name evidence="7" type="ORF">FH972_021972</name>
</gene>
<dbReference type="PANTHER" id="PTHR42918">
    <property type="entry name" value="LYSYL-TRNA SYNTHETASE"/>
    <property type="match status" value="1"/>
</dbReference>
<dbReference type="OrthoDB" id="1732405at2759"/>
<evidence type="ECO:0000313" key="8">
    <source>
        <dbReference type="Proteomes" id="UP000327013"/>
    </source>
</evidence>
<evidence type="ECO:0000313" key="7">
    <source>
        <dbReference type="EMBL" id="KAB8339036.1"/>
    </source>
</evidence>
<dbReference type="CDD" id="cd04322">
    <property type="entry name" value="LysRS_N"/>
    <property type="match status" value="1"/>
</dbReference>
<dbReference type="GO" id="GO:0004824">
    <property type="term" value="F:lysine-tRNA ligase activity"/>
    <property type="evidence" value="ECO:0007669"/>
    <property type="project" value="InterPro"/>
</dbReference>
<dbReference type="InterPro" id="IPR044136">
    <property type="entry name" value="Lys-tRNA-ligase_II_N"/>
</dbReference>
<dbReference type="PROSITE" id="PS50862">
    <property type="entry name" value="AA_TRNA_LIGASE_II"/>
    <property type="match status" value="1"/>
</dbReference>
<dbReference type="GO" id="GO:0000049">
    <property type="term" value="F:tRNA binding"/>
    <property type="evidence" value="ECO:0007669"/>
    <property type="project" value="TreeGrafter"/>
</dbReference>
<dbReference type="Pfam" id="PF00152">
    <property type="entry name" value="tRNA-synt_2"/>
    <property type="match status" value="1"/>
</dbReference>
<dbReference type="Gene3D" id="2.40.50.140">
    <property type="entry name" value="Nucleic acid-binding proteins"/>
    <property type="match status" value="1"/>
</dbReference>
<keyword evidence="2" id="KW-0547">Nucleotide-binding</keyword>
<dbReference type="GO" id="GO:0005739">
    <property type="term" value="C:mitochondrion"/>
    <property type="evidence" value="ECO:0007669"/>
    <property type="project" value="TreeGrafter"/>
</dbReference>
<protein>
    <recommendedName>
        <fullName evidence="5">Lysyl-tRNA synthetase</fullName>
    </recommendedName>
</protein>
<keyword evidence="8" id="KW-1185">Reference proteome</keyword>
<dbReference type="InterPro" id="IPR045864">
    <property type="entry name" value="aa-tRNA-synth_II/BPL/LPL"/>
</dbReference>
<dbReference type="PANTHER" id="PTHR42918:SF5">
    <property type="entry name" value="LYSINE--TRNA LIGASE, MITOCHONDRIAL"/>
    <property type="match status" value="1"/>
</dbReference>
<dbReference type="GO" id="GO:0070154">
    <property type="term" value="P:mitochondrial lysyl-tRNA aminoacylation"/>
    <property type="evidence" value="ECO:0007669"/>
    <property type="project" value="TreeGrafter"/>
</dbReference>
<dbReference type="InterPro" id="IPR012340">
    <property type="entry name" value="NA-bd_OB-fold"/>
</dbReference>
<dbReference type="InterPro" id="IPR004364">
    <property type="entry name" value="Aa-tRNA-synt_II"/>
</dbReference>
<dbReference type="SUPFAM" id="SSF55681">
    <property type="entry name" value="Class II aaRS and biotin synthetases"/>
    <property type="match status" value="1"/>
</dbReference>
<evidence type="ECO:0000256" key="4">
    <source>
        <dbReference type="ARBA" id="ARBA00023146"/>
    </source>
</evidence>
<dbReference type="InterPro" id="IPR004365">
    <property type="entry name" value="NA-bd_OB_tRNA"/>
</dbReference>
<keyword evidence="3" id="KW-0067">ATP-binding</keyword>
<feature type="domain" description="Aminoacyl-transfer RNA synthetases class-II family profile" evidence="6">
    <location>
        <begin position="232"/>
        <end position="574"/>
    </location>
</feature>
<organism evidence="7 8">
    <name type="scientific">Carpinus fangiana</name>
    <dbReference type="NCBI Taxonomy" id="176857"/>
    <lineage>
        <taxon>Eukaryota</taxon>
        <taxon>Viridiplantae</taxon>
        <taxon>Streptophyta</taxon>
        <taxon>Embryophyta</taxon>
        <taxon>Tracheophyta</taxon>
        <taxon>Spermatophyta</taxon>
        <taxon>Magnoliopsida</taxon>
        <taxon>eudicotyledons</taxon>
        <taxon>Gunneridae</taxon>
        <taxon>Pentapetalae</taxon>
        <taxon>rosids</taxon>
        <taxon>fabids</taxon>
        <taxon>Fagales</taxon>
        <taxon>Betulaceae</taxon>
        <taxon>Carpinus</taxon>
    </lineage>
</organism>
<sequence>MPRPFVQSLRPYICDACRARSITPSPVFGRLLQPTRHIHSGARLALGSSSQEAKFVDRRIQELGGYDGVAQCFPRWQPPKEGQILSAKAFCADHAELESGDTKVDSHSSVYGRIISRRKASSTLWFLHIESGSASVQVLLNTSVVLQHAASFDEAAVRKARSSLRRGDWVVVSGVPHRTQSGELSVQAWRVPEIVAPSLQPIPENVTNAGFISRNRHVERIIQPSSRDNIILRHKLVSELRRFLTDRDYVEVNTPLLVAEAGGAVARPFETRATEFLDTKLNLRVAPELFLKRLIVGNMDKVFEIGTAFRNEGVDLTHNPEFSICEFYQVMTSLPELIRLTEELFFGLATVAEAARQTLRSVPDARLDIFQGPFKQLDFIPEMENAIRQRIPSWQFPDLSSGAGKDAILSTYAELSLEPPVEANLPRLLDDLASNFLEPLCDLPTWIINHPECMSPLSKSFHAQASTISGLSHRVSARAELFIHGREYVNCYEEENSPLEQRRKFAEQIQLKASIVSGQASAKDAPPPETHGVVDESYVGALEYGMPPTGGWGCGIDRIVMLFSGKTRIADVLPFGTLTNVVALNSSNKPAVTA</sequence>
<dbReference type="SUPFAM" id="SSF50249">
    <property type="entry name" value="Nucleic acid-binding proteins"/>
    <property type="match status" value="1"/>
</dbReference>
<keyword evidence="1" id="KW-0436">Ligase</keyword>
<dbReference type="EMBL" id="VIBQ01000010">
    <property type="protein sequence ID" value="KAB8339036.1"/>
    <property type="molecule type" value="Genomic_DNA"/>
</dbReference>
<name>A0A5N6KQV8_9ROSI</name>
<dbReference type="PRINTS" id="PR00982">
    <property type="entry name" value="TRNASYNTHLYS"/>
</dbReference>
<evidence type="ECO:0000256" key="1">
    <source>
        <dbReference type="ARBA" id="ARBA00022598"/>
    </source>
</evidence>
<evidence type="ECO:0000259" key="6">
    <source>
        <dbReference type="PROSITE" id="PS50862"/>
    </source>
</evidence>
<dbReference type="GO" id="GO:0005524">
    <property type="term" value="F:ATP binding"/>
    <property type="evidence" value="ECO:0007669"/>
    <property type="project" value="UniProtKB-KW"/>
</dbReference>
<evidence type="ECO:0000256" key="2">
    <source>
        <dbReference type="ARBA" id="ARBA00022741"/>
    </source>
</evidence>
<comment type="caution">
    <text evidence="7">The sequence shown here is derived from an EMBL/GenBank/DDBJ whole genome shotgun (WGS) entry which is preliminary data.</text>
</comment>
<dbReference type="AlphaFoldDB" id="A0A5N6KQV8"/>
<dbReference type="Gene3D" id="3.30.930.10">
    <property type="entry name" value="Bira Bifunctional Protein, Domain 2"/>
    <property type="match status" value="1"/>
</dbReference>
<dbReference type="Pfam" id="PF01336">
    <property type="entry name" value="tRNA_anti-codon"/>
    <property type="match status" value="1"/>
</dbReference>
<dbReference type="InterPro" id="IPR018149">
    <property type="entry name" value="Lys-tRNA-synth_II_C"/>
</dbReference>
<evidence type="ECO:0000256" key="3">
    <source>
        <dbReference type="ARBA" id="ARBA00022840"/>
    </source>
</evidence>
<reference evidence="7 8" key="1">
    <citation type="submission" date="2019-06" db="EMBL/GenBank/DDBJ databases">
        <title>A chromosomal-level reference genome of Carpinus fangiana (Coryloideae, Betulaceae).</title>
        <authorList>
            <person name="Yang X."/>
            <person name="Wang Z."/>
            <person name="Zhang L."/>
            <person name="Hao G."/>
            <person name="Liu J."/>
            <person name="Yang Y."/>
        </authorList>
    </citation>
    <scope>NUCLEOTIDE SEQUENCE [LARGE SCALE GENOMIC DNA]</scope>
    <source>
        <strain evidence="7">Cfa_2016G</strain>
        <tissue evidence="7">Leaf</tissue>
    </source>
</reference>